<dbReference type="STRING" id="1249483.LEP1GSC202_1844"/>
<organism evidence="2 3">
    <name type="scientific">Leptospira yanagawae serovar Saopaulo str. Sao Paulo = ATCC 700523</name>
    <dbReference type="NCBI Taxonomy" id="1249483"/>
    <lineage>
        <taxon>Bacteria</taxon>
        <taxon>Pseudomonadati</taxon>
        <taxon>Spirochaetota</taxon>
        <taxon>Spirochaetia</taxon>
        <taxon>Leptospirales</taxon>
        <taxon>Leptospiraceae</taxon>
        <taxon>Leptospira</taxon>
    </lineage>
</organism>
<evidence type="ECO:0000259" key="1">
    <source>
        <dbReference type="Pfam" id="PF12706"/>
    </source>
</evidence>
<proteinExistence type="predicted"/>
<dbReference type="SUPFAM" id="SSF56281">
    <property type="entry name" value="Metallo-hydrolase/oxidoreductase"/>
    <property type="match status" value="1"/>
</dbReference>
<accession>A0A5E8HDV9</accession>
<dbReference type="InterPro" id="IPR001279">
    <property type="entry name" value="Metallo-B-lactamas"/>
</dbReference>
<gene>
    <name evidence="2" type="ORF">LEP1GSC202_1844</name>
</gene>
<name>A0A5E8HDV9_9LEPT</name>
<comment type="caution">
    <text evidence="2">The sequence shown here is derived from an EMBL/GenBank/DDBJ whole genome shotgun (WGS) entry which is preliminary data.</text>
</comment>
<evidence type="ECO:0000313" key="3">
    <source>
        <dbReference type="Proteomes" id="UP000013996"/>
    </source>
</evidence>
<dbReference type="Gene3D" id="3.60.15.10">
    <property type="entry name" value="Ribonuclease Z/Hydroxyacylglutathione hydrolase-like"/>
    <property type="match status" value="1"/>
</dbReference>
<dbReference type="PANTHER" id="PTHR15032">
    <property type="entry name" value="N-ACYL-PHOSPHATIDYLETHANOLAMINE-HYDROLYZING PHOSPHOLIPASE D"/>
    <property type="match status" value="1"/>
</dbReference>
<evidence type="ECO:0000313" key="2">
    <source>
        <dbReference type="EMBL" id="EOQ89429.1"/>
    </source>
</evidence>
<dbReference type="Proteomes" id="UP000013996">
    <property type="component" value="Unassembled WGS sequence"/>
</dbReference>
<sequence length="376" mass="43004">MVGFSVCRQFRKRQSKNLSFHLATQFRLKLVKSKLTFSTLIFFLFLAFALLANAQTKKTHHMESGFRNPNPQFQKKGFWSVFVWQWDRFFLPHSLDAKSYPEFPVVHNDGKALQTNANKLSVTWVGHATTLVQIDGVNILTDPIWSERCSPLSFAGPKRYTPPGISIENLPKIDVIILSHNHYDHTDLPSLKQLEEKFHPLVLTGLGNKKLLLGEGIQNVKEMDWWDEVKIGSLQLTFTPTQHFSGRGLFDRDETLWGSFMISGKQETVYFAGDTGYYSHFKEIASRFPNIDVAILPIGATEPRWLMEPVHVDPKEAVRSFQDLKAKFLVPMHYMTFVLSDEPLDSPVPRTKEAMKESGISESALIPLKIGETRFF</sequence>
<dbReference type="Pfam" id="PF12706">
    <property type="entry name" value="Lactamase_B_2"/>
    <property type="match status" value="1"/>
</dbReference>
<dbReference type="InterPro" id="IPR036866">
    <property type="entry name" value="RibonucZ/Hydroxyglut_hydro"/>
</dbReference>
<reference evidence="2 3" key="1">
    <citation type="submission" date="2013-04" db="EMBL/GenBank/DDBJ databases">
        <authorList>
            <person name="Harkins D.M."/>
            <person name="Durkin A.S."/>
            <person name="Brinkac L.M."/>
            <person name="Haft D.H."/>
            <person name="Selengut J.D."/>
            <person name="Sanka R."/>
            <person name="DePew J."/>
            <person name="Purushe J."/>
            <person name="Hartskeerl R.A."/>
            <person name="Ahmed A."/>
            <person name="van der Linden H."/>
            <person name="Goris M.G.A."/>
            <person name="Vinetz J.M."/>
            <person name="Sutton G.G."/>
            <person name="Nierman W.C."/>
            <person name="Fouts D.E."/>
        </authorList>
    </citation>
    <scope>NUCLEOTIDE SEQUENCE [LARGE SCALE GENOMIC DNA]</scope>
    <source>
        <strain evidence="2 3">Sao Paulo</strain>
    </source>
</reference>
<dbReference type="EMBL" id="AOGX02000015">
    <property type="protein sequence ID" value="EOQ89429.1"/>
    <property type="molecule type" value="Genomic_DNA"/>
</dbReference>
<dbReference type="GO" id="GO:0005737">
    <property type="term" value="C:cytoplasm"/>
    <property type="evidence" value="ECO:0007669"/>
    <property type="project" value="TreeGrafter"/>
</dbReference>
<dbReference type="AlphaFoldDB" id="A0A5E8HDV9"/>
<dbReference type="PANTHER" id="PTHR15032:SF36">
    <property type="entry name" value="METALLO-BETA-LACTAMASE DOMAIN-CONTAINING PROTEIN"/>
    <property type="match status" value="1"/>
</dbReference>
<feature type="domain" description="Metallo-beta-lactamase" evidence="1">
    <location>
        <begin position="138"/>
        <end position="334"/>
    </location>
</feature>
<protein>
    <submittedName>
        <fullName evidence="2">Beta-lactamase family protein</fullName>
    </submittedName>
</protein>
<dbReference type="CDD" id="cd16283">
    <property type="entry name" value="RomA-like_MBL-fold"/>
    <property type="match status" value="1"/>
</dbReference>